<dbReference type="SUPFAM" id="SSF103473">
    <property type="entry name" value="MFS general substrate transporter"/>
    <property type="match status" value="1"/>
</dbReference>
<evidence type="ECO:0000256" key="3">
    <source>
        <dbReference type="ARBA" id="ARBA00022692"/>
    </source>
</evidence>
<evidence type="ECO:0000313" key="9">
    <source>
        <dbReference type="Proteomes" id="UP000192220"/>
    </source>
</evidence>
<name>A0A2I4C9V6_AUSLI</name>
<dbReference type="RefSeq" id="XP_013876774.1">
    <property type="nucleotide sequence ID" value="XM_014021320.1"/>
</dbReference>
<dbReference type="GO" id="GO:0016020">
    <property type="term" value="C:membrane"/>
    <property type="evidence" value="ECO:0007669"/>
    <property type="project" value="UniProtKB-SubCell"/>
</dbReference>
<dbReference type="CTD" id="116843"/>
<evidence type="ECO:0000256" key="1">
    <source>
        <dbReference type="ARBA" id="ARBA00004141"/>
    </source>
</evidence>
<feature type="transmembrane region" description="Helical" evidence="7">
    <location>
        <begin position="99"/>
        <end position="118"/>
    </location>
</feature>
<keyword evidence="5 7" id="KW-0472">Membrane</keyword>
<dbReference type="GeneID" id="106526670"/>
<comment type="subcellular location">
    <subcellularLocation>
        <location evidence="1">Membrane</location>
        <topology evidence="1">Multi-pass membrane protein</topology>
    </subcellularLocation>
</comment>
<keyword evidence="3 7" id="KW-0812">Transmembrane</keyword>
<dbReference type="PANTHER" id="PTHR23506">
    <property type="entry name" value="GH10249P"/>
    <property type="match status" value="1"/>
</dbReference>
<dbReference type="Proteomes" id="UP000192220">
    <property type="component" value="Unplaced"/>
</dbReference>
<dbReference type="InterPro" id="IPR020846">
    <property type="entry name" value="MFS_dom"/>
</dbReference>
<dbReference type="GO" id="GO:0022857">
    <property type="term" value="F:transmembrane transporter activity"/>
    <property type="evidence" value="ECO:0007669"/>
    <property type="project" value="InterPro"/>
</dbReference>
<dbReference type="InterPro" id="IPR036259">
    <property type="entry name" value="MFS_trans_sf"/>
</dbReference>
<protein>
    <submittedName>
        <fullName evidence="10">MFS-type transporter SLC18B1 isoform X2</fullName>
    </submittedName>
</protein>
<organism evidence="9 10">
    <name type="scientific">Austrofundulus limnaeus</name>
    <name type="common">Annual killifish</name>
    <dbReference type="NCBI Taxonomy" id="52670"/>
    <lineage>
        <taxon>Eukaryota</taxon>
        <taxon>Metazoa</taxon>
        <taxon>Chordata</taxon>
        <taxon>Craniata</taxon>
        <taxon>Vertebrata</taxon>
        <taxon>Euteleostomi</taxon>
        <taxon>Actinopterygii</taxon>
        <taxon>Neopterygii</taxon>
        <taxon>Teleostei</taxon>
        <taxon>Neoteleostei</taxon>
        <taxon>Acanthomorphata</taxon>
        <taxon>Ovalentaria</taxon>
        <taxon>Atherinomorphae</taxon>
        <taxon>Cyprinodontiformes</taxon>
        <taxon>Rivulidae</taxon>
        <taxon>Austrofundulus</taxon>
    </lineage>
</organism>
<feature type="region of interest" description="Disordered" evidence="6">
    <location>
        <begin position="1"/>
        <end position="26"/>
    </location>
</feature>
<feature type="compositionally biased region" description="Polar residues" evidence="6">
    <location>
        <begin position="7"/>
        <end position="18"/>
    </location>
</feature>
<evidence type="ECO:0000256" key="5">
    <source>
        <dbReference type="ARBA" id="ARBA00023136"/>
    </source>
</evidence>
<feature type="transmembrane region" description="Helical" evidence="7">
    <location>
        <begin position="243"/>
        <end position="263"/>
    </location>
</feature>
<feature type="transmembrane region" description="Helical" evidence="7">
    <location>
        <begin position="218"/>
        <end position="237"/>
    </location>
</feature>
<feature type="transmembrane region" description="Helical" evidence="7">
    <location>
        <begin position="317"/>
        <end position="337"/>
    </location>
</feature>
<feature type="transmembrane region" description="Helical" evidence="7">
    <location>
        <begin position="349"/>
        <end position="370"/>
    </location>
</feature>
<accession>A0A2I4C9V6</accession>
<dbReference type="PROSITE" id="PS50850">
    <property type="entry name" value="MFS"/>
    <property type="match status" value="1"/>
</dbReference>
<gene>
    <name evidence="10" type="primary">slc18b1</name>
</gene>
<dbReference type="PANTHER" id="PTHR23506:SF26">
    <property type="entry name" value="MFS-TYPE TRANSPORTER SLC18B1"/>
    <property type="match status" value="1"/>
</dbReference>
<dbReference type="Gene3D" id="1.20.1250.20">
    <property type="entry name" value="MFS general substrate transporter like domains"/>
    <property type="match status" value="2"/>
</dbReference>
<feature type="transmembrane region" description="Helical" evidence="7">
    <location>
        <begin position="72"/>
        <end position="92"/>
    </location>
</feature>
<evidence type="ECO:0000259" key="8">
    <source>
        <dbReference type="PROSITE" id="PS50850"/>
    </source>
</evidence>
<proteinExistence type="predicted"/>
<evidence type="ECO:0000256" key="6">
    <source>
        <dbReference type="SAM" id="MobiDB-lite"/>
    </source>
</evidence>
<sequence length="394" mass="41825">MDLNVSPPLTENRGSSESAADGPRRGMSKTQILTLISMASVNFSSMICYSILGPFFPNEAVKKGASQTVVGQIFGCYAVCNLIGALVLGKYIVQIGAKFMLIAGLFVSSGCTIMFGLLDKAPAGATFIALCFIVRSLDALGFAAAMTSSFAITAKIFPNNVATVLGSLEIFTGLGLILGPPVGGWFYHSFGSGLGFIDATLSLFAMKTFNLTSGYVGLIMLGLSLPYCLASPLIGYFTDKYPVTRNAFTVTGGIITAAGFFLLGPAPFFHISSQLWLLIIMLGLIGFSLGMTAIPTFPEIITCAHEKGLEEGLSTLGMVSGLFGAFWSMGMFYGPIVGSVITQNLSFQWAATVQGSMTFLAAFLLLVHSLCRRHPQRVQEERQSTEESTPLLSG</sequence>
<dbReference type="AlphaFoldDB" id="A0A2I4C9V6"/>
<evidence type="ECO:0000313" key="10">
    <source>
        <dbReference type="RefSeq" id="XP_013876774.1"/>
    </source>
</evidence>
<evidence type="ECO:0000256" key="4">
    <source>
        <dbReference type="ARBA" id="ARBA00022989"/>
    </source>
</evidence>
<feature type="transmembrane region" description="Helical" evidence="7">
    <location>
        <begin position="275"/>
        <end position="297"/>
    </location>
</feature>
<feature type="transmembrane region" description="Helical" evidence="7">
    <location>
        <begin position="157"/>
        <end position="179"/>
    </location>
</feature>
<feature type="transmembrane region" description="Helical" evidence="7">
    <location>
        <begin position="32"/>
        <end position="52"/>
    </location>
</feature>
<keyword evidence="9" id="KW-1185">Reference proteome</keyword>
<feature type="domain" description="Major facilitator superfamily (MFS) profile" evidence="8">
    <location>
        <begin position="159"/>
        <end position="394"/>
    </location>
</feature>
<dbReference type="InterPro" id="IPR050930">
    <property type="entry name" value="MFS_Vesicular_Transporter"/>
</dbReference>
<keyword evidence="4 7" id="KW-1133">Transmembrane helix</keyword>
<evidence type="ECO:0000256" key="7">
    <source>
        <dbReference type="SAM" id="Phobius"/>
    </source>
</evidence>
<keyword evidence="2" id="KW-0813">Transport</keyword>
<dbReference type="InterPro" id="IPR011701">
    <property type="entry name" value="MFS"/>
</dbReference>
<evidence type="ECO:0000256" key="2">
    <source>
        <dbReference type="ARBA" id="ARBA00022448"/>
    </source>
</evidence>
<feature type="transmembrane region" description="Helical" evidence="7">
    <location>
        <begin position="124"/>
        <end position="145"/>
    </location>
</feature>
<dbReference type="OrthoDB" id="446368at2759"/>
<reference evidence="10" key="1">
    <citation type="submission" date="2025-08" db="UniProtKB">
        <authorList>
            <consortium name="RefSeq"/>
        </authorList>
    </citation>
    <scope>IDENTIFICATION</scope>
</reference>
<dbReference type="Pfam" id="PF07690">
    <property type="entry name" value="MFS_1"/>
    <property type="match status" value="1"/>
</dbReference>